<dbReference type="HOGENOM" id="CLU_2627491_0_0_10"/>
<dbReference type="RefSeq" id="WP_007838753.1">
    <property type="nucleotide sequence ID" value="NZ_DS995537.1"/>
</dbReference>
<accession>B6W555</accession>
<reference evidence="1 2" key="2">
    <citation type="submission" date="2008-10" db="EMBL/GenBank/DDBJ databases">
        <authorList>
            <person name="Fulton L."/>
            <person name="Clifton S."/>
            <person name="Fulton B."/>
            <person name="Xu J."/>
            <person name="Minx P."/>
            <person name="Pepin K.H."/>
            <person name="Johnson M."/>
            <person name="Thiruvilangam P."/>
            <person name="Bhonagiri V."/>
            <person name="Nash W.E."/>
            <person name="Mardis E.R."/>
            <person name="Wilson R.K."/>
        </authorList>
    </citation>
    <scope>NUCLEOTIDE SEQUENCE [LARGE SCALE GENOMIC DNA]</scope>
    <source>
        <strain evidence="1 2">DSM 17855</strain>
    </source>
</reference>
<dbReference type="AlphaFoldDB" id="B6W555"/>
<evidence type="ECO:0000313" key="2">
    <source>
        <dbReference type="Proteomes" id="UP000004849"/>
    </source>
</evidence>
<proteinExistence type="predicted"/>
<reference evidence="1 2" key="1">
    <citation type="submission" date="2008-10" db="EMBL/GenBank/DDBJ databases">
        <title>Draft genome sequence of Bacteroides dorei (DSM 17855).</title>
        <authorList>
            <person name="Sudarsanam P."/>
            <person name="Ley R."/>
            <person name="Guruge J."/>
            <person name="Turnbaugh P.J."/>
            <person name="Mahowald M."/>
            <person name="Liep D."/>
            <person name="Gordon J."/>
        </authorList>
    </citation>
    <scope>NUCLEOTIDE SEQUENCE [LARGE SCALE GENOMIC DNA]</scope>
    <source>
        <strain evidence="1 2">DSM 17855</strain>
    </source>
</reference>
<dbReference type="EMBL" id="ABWZ01000086">
    <property type="protein sequence ID" value="EEB22856.1"/>
    <property type="molecule type" value="Genomic_DNA"/>
</dbReference>
<name>B6W555_9BACT</name>
<dbReference type="Proteomes" id="UP000004849">
    <property type="component" value="Unassembled WGS sequence"/>
</dbReference>
<protein>
    <submittedName>
        <fullName evidence="1">Uncharacterized protein</fullName>
    </submittedName>
</protein>
<sequence length="77" mass="8756">QPIHFVCLCGNTLPSFPQPTVRIKGMKTKVTETATQVNGHAPEYTIREIIYTINLIENLNGKIRKNTNSQYFSVTYL</sequence>
<feature type="non-terminal residue" evidence="1">
    <location>
        <position position="1"/>
    </location>
</feature>
<evidence type="ECO:0000313" key="1">
    <source>
        <dbReference type="EMBL" id="EEB22856.1"/>
    </source>
</evidence>
<gene>
    <name evidence="1" type="ORF">BACDOR_04706</name>
</gene>
<organism evidence="1 2">
    <name type="scientific">Phocaeicola dorei DSM 17855</name>
    <dbReference type="NCBI Taxonomy" id="483217"/>
    <lineage>
        <taxon>Bacteria</taxon>
        <taxon>Pseudomonadati</taxon>
        <taxon>Bacteroidota</taxon>
        <taxon>Bacteroidia</taxon>
        <taxon>Bacteroidales</taxon>
        <taxon>Bacteroidaceae</taxon>
        <taxon>Phocaeicola</taxon>
    </lineage>
</organism>